<dbReference type="PANTHER" id="PTHR18945">
    <property type="entry name" value="NEUROTRANSMITTER GATED ION CHANNEL"/>
    <property type="match status" value="1"/>
</dbReference>
<keyword evidence="1" id="KW-0813">Transport</keyword>
<comment type="caution">
    <text evidence="17">The sequence shown here is derived from an EMBL/GenBank/DDBJ whole genome shotgun (WGS) entry which is preliminary data.</text>
</comment>
<dbReference type="Pfam" id="PF02932">
    <property type="entry name" value="Neur_chan_memb"/>
    <property type="match status" value="2"/>
</dbReference>
<gene>
    <name evidence="17" type="ORF">GSTENG00010869001</name>
</gene>
<evidence type="ECO:0000256" key="5">
    <source>
        <dbReference type="ARBA" id="ARBA00023018"/>
    </source>
</evidence>
<feature type="domain" description="Neurotransmitter-gated ion-channel ligand-binding" evidence="15">
    <location>
        <begin position="100"/>
        <end position="183"/>
    </location>
</feature>
<feature type="domain" description="Neurotransmitter-gated ion-channel transmembrane" evidence="16">
    <location>
        <begin position="190"/>
        <end position="290"/>
    </location>
</feature>
<dbReference type="OrthoDB" id="5975154at2759"/>
<dbReference type="GO" id="GO:0004888">
    <property type="term" value="F:transmembrane signaling receptor activity"/>
    <property type="evidence" value="ECO:0007669"/>
    <property type="project" value="InterPro"/>
</dbReference>
<dbReference type="Gene3D" id="2.70.170.10">
    <property type="entry name" value="Neurotransmitter-gated ion-channel ligand-binding domain"/>
    <property type="match status" value="1"/>
</dbReference>
<evidence type="ECO:0000256" key="9">
    <source>
        <dbReference type="ARBA" id="ARBA00023170"/>
    </source>
</evidence>
<evidence type="ECO:0000313" key="17">
    <source>
        <dbReference type="EMBL" id="CAF94668.1"/>
    </source>
</evidence>
<dbReference type="InterPro" id="IPR006029">
    <property type="entry name" value="Neurotrans-gated_channel_TM"/>
</dbReference>
<feature type="domain" description="Neurotransmitter-gated ion-channel ligand-binding" evidence="15">
    <location>
        <begin position="1"/>
        <end position="75"/>
    </location>
</feature>
<protein>
    <submittedName>
        <fullName evidence="17">(spotted green pufferfish) hypothetical protein</fullName>
    </submittedName>
</protein>
<feature type="transmembrane region" description="Helical" evidence="14">
    <location>
        <begin position="215"/>
        <end position="233"/>
    </location>
</feature>
<evidence type="ECO:0000256" key="10">
    <source>
        <dbReference type="ARBA" id="ARBA00023180"/>
    </source>
</evidence>
<keyword evidence="7 14" id="KW-0472">Membrane</keyword>
<keyword evidence="4 14" id="KW-1133">Transmembrane helix</keyword>
<evidence type="ECO:0000259" key="16">
    <source>
        <dbReference type="Pfam" id="PF02932"/>
    </source>
</evidence>
<feature type="non-terminal residue" evidence="17">
    <location>
        <position position="457"/>
    </location>
</feature>
<keyword evidence="8" id="KW-1015">Disulfide bond</keyword>
<dbReference type="FunFam" id="2.70.170.10:FF:000040">
    <property type="entry name" value="Cholinergic receptor nicotinic gamma subunit"/>
    <property type="match status" value="1"/>
</dbReference>
<accession>Q4SXG4</accession>
<keyword evidence="11" id="KW-1071">Ligand-gated ion channel</keyword>
<dbReference type="InterPro" id="IPR006201">
    <property type="entry name" value="Neur_channel"/>
</dbReference>
<evidence type="ECO:0000256" key="6">
    <source>
        <dbReference type="ARBA" id="ARBA00023065"/>
    </source>
</evidence>
<keyword evidence="2" id="KW-1003">Cell membrane</keyword>
<evidence type="ECO:0000256" key="2">
    <source>
        <dbReference type="ARBA" id="ARBA00022475"/>
    </source>
</evidence>
<dbReference type="KEGG" id="tng:GSTEN00010869G001"/>
<reference evidence="17" key="1">
    <citation type="journal article" date="2004" name="Nature">
        <title>Genome duplication in the teleost fish Tetraodon nigroviridis reveals the early vertebrate proto-karyotype.</title>
        <authorList>
            <person name="Jaillon O."/>
            <person name="Aury J.-M."/>
            <person name="Brunet F."/>
            <person name="Petit J.-L."/>
            <person name="Stange-Thomann N."/>
            <person name="Mauceli E."/>
            <person name="Bouneau L."/>
            <person name="Fischer C."/>
            <person name="Ozouf-Costaz C."/>
            <person name="Bernot A."/>
            <person name="Nicaud S."/>
            <person name="Jaffe D."/>
            <person name="Fisher S."/>
            <person name="Lutfalla G."/>
            <person name="Dossat C."/>
            <person name="Segurens B."/>
            <person name="Dasilva C."/>
            <person name="Salanoubat M."/>
            <person name="Levy M."/>
            <person name="Boudet N."/>
            <person name="Castellano S."/>
            <person name="Anthouard V."/>
            <person name="Jubin C."/>
            <person name="Castelli V."/>
            <person name="Katinka M."/>
            <person name="Vacherie B."/>
            <person name="Biemont C."/>
            <person name="Skalli Z."/>
            <person name="Cattolico L."/>
            <person name="Poulain J."/>
            <person name="De Berardinis V."/>
            <person name="Cruaud C."/>
            <person name="Duprat S."/>
            <person name="Brottier P."/>
            <person name="Coutanceau J.-P."/>
            <person name="Gouzy J."/>
            <person name="Parra G."/>
            <person name="Lardier G."/>
            <person name="Chapple C."/>
            <person name="McKernan K.J."/>
            <person name="McEwan P."/>
            <person name="Bosak S."/>
            <person name="Kellis M."/>
            <person name="Volff J.-N."/>
            <person name="Guigo R."/>
            <person name="Zody M.C."/>
            <person name="Mesirov J."/>
            <person name="Lindblad-Toh K."/>
            <person name="Birren B."/>
            <person name="Nusbaum C."/>
            <person name="Kahn D."/>
            <person name="Robinson-Rechavi M."/>
            <person name="Laudet V."/>
            <person name="Schachter V."/>
            <person name="Quetier F."/>
            <person name="Saurin W."/>
            <person name="Scarpelli C."/>
            <person name="Wincker P."/>
            <person name="Lander E.S."/>
            <person name="Weissenbach J."/>
            <person name="Roest Crollius H."/>
        </authorList>
    </citation>
    <scope>NUCLEOTIDE SEQUENCE [LARGE SCALE GENOMIC DNA]</scope>
</reference>
<evidence type="ECO:0000256" key="13">
    <source>
        <dbReference type="ARBA" id="ARBA00034099"/>
    </source>
</evidence>
<keyword evidence="5" id="KW-0770">Synapse</keyword>
<keyword evidence="12" id="KW-0407">Ion channel</keyword>
<dbReference type="InterPro" id="IPR036734">
    <property type="entry name" value="Neur_chan_lig-bd_sf"/>
</dbReference>
<evidence type="ECO:0000256" key="7">
    <source>
        <dbReference type="ARBA" id="ARBA00023136"/>
    </source>
</evidence>
<dbReference type="GO" id="GO:0022848">
    <property type="term" value="F:acetylcholine-gated monoatomic cation-selective channel activity"/>
    <property type="evidence" value="ECO:0007669"/>
    <property type="project" value="InterPro"/>
</dbReference>
<evidence type="ECO:0000259" key="15">
    <source>
        <dbReference type="Pfam" id="PF02931"/>
    </source>
</evidence>
<dbReference type="AlphaFoldDB" id="Q4SXG4"/>
<dbReference type="InterPro" id="IPR038050">
    <property type="entry name" value="Neuro_actylchol_rec"/>
</dbReference>
<dbReference type="FunFam" id="1.20.58.390:FF:000031">
    <property type="entry name" value="Cholinergic receptor nicotinic beta 1 subunit"/>
    <property type="match status" value="1"/>
</dbReference>
<dbReference type="PRINTS" id="PR00254">
    <property type="entry name" value="NICOTINICR"/>
</dbReference>
<evidence type="ECO:0000256" key="1">
    <source>
        <dbReference type="ARBA" id="ARBA00022448"/>
    </source>
</evidence>
<keyword evidence="10" id="KW-0325">Glycoprotein</keyword>
<dbReference type="CDD" id="cd19064">
    <property type="entry name" value="LGIC_TM_nAChR"/>
    <property type="match status" value="1"/>
</dbReference>
<dbReference type="EMBL" id="CAAE01012416">
    <property type="protein sequence ID" value="CAF94668.1"/>
    <property type="molecule type" value="Genomic_DNA"/>
</dbReference>
<keyword evidence="3 14" id="KW-0812">Transmembrane</keyword>
<feature type="transmembrane region" description="Helical" evidence="14">
    <location>
        <begin position="184"/>
        <end position="208"/>
    </location>
</feature>
<dbReference type="FunFam" id="1.20.58.390:FF:000026">
    <property type="entry name" value="Cholinergic receptor nicotinic beta 1 subunit"/>
    <property type="match status" value="1"/>
</dbReference>
<feature type="transmembrane region" description="Helical" evidence="14">
    <location>
        <begin position="245"/>
        <end position="270"/>
    </location>
</feature>
<feature type="transmembrane region" description="Helical" evidence="14">
    <location>
        <begin position="431"/>
        <end position="449"/>
    </location>
</feature>
<dbReference type="SUPFAM" id="SSF63712">
    <property type="entry name" value="Nicotinic receptor ligand binding domain-like"/>
    <property type="match status" value="2"/>
</dbReference>
<dbReference type="InterPro" id="IPR036719">
    <property type="entry name" value="Neuro-gated_channel_TM_sf"/>
</dbReference>
<keyword evidence="6" id="KW-0406">Ion transport</keyword>
<organism evidence="17">
    <name type="scientific">Tetraodon nigroviridis</name>
    <name type="common">Spotted green pufferfish</name>
    <name type="synonym">Chelonodon nigroviridis</name>
    <dbReference type="NCBI Taxonomy" id="99883"/>
    <lineage>
        <taxon>Eukaryota</taxon>
        <taxon>Metazoa</taxon>
        <taxon>Chordata</taxon>
        <taxon>Craniata</taxon>
        <taxon>Vertebrata</taxon>
        <taxon>Euteleostomi</taxon>
        <taxon>Actinopterygii</taxon>
        <taxon>Neopterygii</taxon>
        <taxon>Teleostei</taxon>
        <taxon>Neoteleostei</taxon>
        <taxon>Acanthomorphata</taxon>
        <taxon>Eupercaria</taxon>
        <taxon>Tetraodontiformes</taxon>
        <taxon>Tetradontoidea</taxon>
        <taxon>Tetraodontidae</taxon>
        <taxon>Tetraodon</taxon>
    </lineage>
</organism>
<dbReference type="PRINTS" id="PR00252">
    <property type="entry name" value="NRIONCHANNEL"/>
</dbReference>
<reference evidence="17" key="2">
    <citation type="submission" date="2004-02" db="EMBL/GenBank/DDBJ databases">
        <authorList>
            <consortium name="Genoscope"/>
            <consortium name="Whitehead Institute Centre for Genome Research"/>
        </authorList>
    </citation>
    <scope>NUCLEOTIDE SEQUENCE</scope>
</reference>
<sequence length="457" mass="52678">QAWSDYRLSWKPEEYDNITVLRIPPNKVWRPDIYLINNNDGQFDVALYVNVLVYSDGTVNWLPPAIYRSSCSIQVLRAGFADWLIRAPRVLKTFVLSLAKVSYFPFDWQNCSMVFRSYTYDASEVDLQYFLDDDGKEVHEIVIDENAFTENGEWAICHKPTRKNIKEDLYEDITFYLIIQRKPLFYIINIIVPCILTSVLAIFVFYLPPGAGEKMTLSISVLIALTVFMLLLADKVPETSLGIPIIVNYVMFTMILVTFSVILSVVVLNLHHRTPSTHIMPNWVRKVRFTLRSNVAPLSAGVRSRFHPLLLLQVFIQFLPKYIGMTRPKLEEQEEASEEKPIKGFNGRQPGGEYFIRKINPDLVMPWRSRCESAVHLQRLPHSDSFCLILPPNLKSAIGAVTYIAEQLKKQDTDDSMTEDWQFIALVVDRLFLWLFVIITTLGTLVIFLDASFNYTP</sequence>
<evidence type="ECO:0000256" key="14">
    <source>
        <dbReference type="SAM" id="Phobius"/>
    </source>
</evidence>
<dbReference type="InterPro" id="IPR006202">
    <property type="entry name" value="Neur_chan_lig-bd"/>
</dbReference>
<evidence type="ECO:0000256" key="8">
    <source>
        <dbReference type="ARBA" id="ARBA00023157"/>
    </source>
</evidence>
<evidence type="ECO:0000256" key="4">
    <source>
        <dbReference type="ARBA" id="ARBA00022989"/>
    </source>
</evidence>
<dbReference type="InterPro" id="IPR002394">
    <property type="entry name" value="Nicotinic_acetylcholine_rcpt"/>
</dbReference>
<evidence type="ECO:0000256" key="3">
    <source>
        <dbReference type="ARBA" id="ARBA00022692"/>
    </source>
</evidence>
<dbReference type="GO" id="GO:0045211">
    <property type="term" value="C:postsynaptic membrane"/>
    <property type="evidence" value="ECO:0007669"/>
    <property type="project" value="InterPro"/>
</dbReference>
<feature type="domain" description="Neurotransmitter-gated ion-channel transmembrane" evidence="16">
    <location>
        <begin position="313"/>
        <end position="448"/>
    </location>
</feature>
<dbReference type="Gene3D" id="1.20.58.390">
    <property type="entry name" value="Neurotransmitter-gated ion-channel transmembrane domain"/>
    <property type="match status" value="2"/>
</dbReference>
<name>Q4SXG4_TETNG</name>
<feature type="non-terminal residue" evidence="17">
    <location>
        <position position="1"/>
    </location>
</feature>
<keyword evidence="9" id="KW-0675">Receptor</keyword>
<proteinExistence type="predicted"/>
<comment type="subcellular location">
    <subcellularLocation>
        <location evidence="13">Synaptic cell membrane</location>
        <topology evidence="13">Multi-pass membrane protein</topology>
    </subcellularLocation>
</comment>
<evidence type="ECO:0000256" key="12">
    <source>
        <dbReference type="ARBA" id="ARBA00023303"/>
    </source>
</evidence>
<dbReference type="SUPFAM" id="SSF90112">
    <property type="entry name" value="Neurotransmitter-gated ion-channel transmembrane pore"/>
    <property type="match status" value="1"/>
</dbReference>
<dbReference type="Pfam" id="PF02931">
    <property type="entry name" value="Neur_chan_LBD"/>
    <property type="match status" value="2"/>
</dbReference>
<evidence type="ECO:0000256" key="11">
    <source>
        <dbReference type="ARBA" id="ARBA00023286"/>
    </source>
</evidence>
<dbReference type="GO" id="GO:0005892">
    <property type="term" value="C:acetylcholine-gated channel complex"/>
    <property type="evidence" value="ECO:0007669"/>
    <property type="project" value="UniProtKB-ARBA"/>
</dbReference>